<feature type="domain" description="DNA methylase adenine-specific" evidence="2">
    <location>
        <begin position="103"/>
        <end position="218"/>
    </location>
</feature>
<evidence type="ECO:0000256" key="1">
    <source>
        <dbReference type="ARBA" id="ARBA00006594"/>
    </source>
</evidence>
<dbReference type="InterPro" id="IPR029063">
    <property type="entry name" value="SAM-dependent_MTases_sf"/>
</dbReference>
<evidence type="ECO:0000313" key="3">
    <source>
        <dbReference type="EMBL" id="MDK5169014.1"/>
    </source>
</evidence>
<comment type="caution">
    <text evidence="3">The sequence shown here is derived from an EMBL/GenBank/DDBJ whole genome shotgun (WGS) entry which is preliminary data.</text>
</comment>
<organism evidence="3 4">
    <name type="scientific">Serratia nevei</name>
    <dbReference type="NCBI Taxonomy" id="2703794"/>
    <lineage>
        <taxon>Bacteria</taxon>
        <taxon>Pseudomonadati</taxon>
        <taxon>Pseudomonadota</taxon>
        <taxon>Gammaproteobacteria</taxon>
        <taxon>Enterobacterales</taxon>
        <taxon>Yersiniaceae</taxon>
        <taxon>Serratia</taxon>
    </lineage>
</organism>
<evidence type="ECO:0000259" key="2">
    <source>
        <dbReference type="Pfam" id="PF02384"/>
    </source>
</evidence>
<keyword evidence="4" id="KW-1185">Reference proteome</keyword>
<protein>
    <submittedName>
        <fullName evidence="3">N-6 DNA methylase</fullName>
    </submittedName>
</protein>
<dbReference type="EMBL" id="JARTOI010000001">
    <property type="protein sequence ID" value="MDK5169014.1"/>
    <property type="molecule type" value="Genomic_DNA"/>
</dbReference>
<name>A0ABT7G5H7_9GAMM</name>
<sequence length="255" mass="29003">MTNLSKQVARVATIARNRTEKQVIEDLMQMYCNLLTEPAFIEKAFPNTLYRFGKNFRQELTYYKQDSKAWDELQKLSQMYLQTVAEAEPFTDHMTSLYDMEIKGERLGQFLTPPDLAEMIGELQMATSALSEPPSRPYTVGDDMGCGAGSLLLGFIRAVLRKHGKGAVSMLNVIANDLDPEMVKIATVQIVLNSCIHRIPLHSFHIDQANVLSEYMEMTEGKKMAYQWLPNTNDRFYQVAHQAHSTEPTKEPEMA</sequence>
<dbReference type="Pfam" id="PF02384">
    <property type="entry name" value="N6_Mtase"/>
    <property type="match status" value="1"/>
</dbReference>
<dbReference type="GO" id="GO:0008168">
    <property type="term" value="F:methyltransferase activity"/>
    <property type="evidence" value="ECO:0007669"/>
    <property type="project" value="UniProtKB-KW"/>
</dbReference>
<reference evidence="3" key="1">
    <citation type="submission" date="2023-01" db="EMBL/GenBank/DDBJ databases">
        <title>Genomic dissection of endemic carbapenem resistance: metallo-beta-lactamase gene dissemination through clonal, plasmid and integron transfer pathways.</title>
        <authorList>
            <person name="Macesic N."/>
        </authorList>
    </citation>
    <scope>NUCLEOTIDE SEQUENCE</scope>
    <source>
        <strain evidence="3">CPO382</strain>
    </source>
</reference>
<dbReference type="SUPFAM" id="SSF53335">
    <property type="entry name" value="S-adenosyl-L-methionine-dependent methyltransferases"/>
    <property type="match status" value="1"/>
</dbReference>
<keyword evidence="3" id="KW-0489">Methyltransferase</keyword>
<accession>A0ABT7G5H7</accession>
<evidence type="ECO:0000313" key="4">
    <source>
        <dbReference type="Proteomes" id="UP001174748"/>
    </source>
</evidence>
<dbReference type="Proteomes" id="UP001174748">
    <property type="component" value="Unassembled WGS sequence"/>
</dbReference>
<comment type="similarity">
    <text evidence="1">Belongs to the N(4)/N(6)-methyltransferase family.</text>
</comment>
<gene>
    <name evidence="3" type="ORF">P9921_00725</name>
</gene>
<dbReference type="InterPro" id="IPR003356">
    <property type="entry name" value="DNA_methylase_A-5"/>
</dbReference>
<keyword evidence="3" id="KW-0808">Transferase</keyword>
<dbReference type="GO" id="GO:0032259">
    <property type="term" value="P:methylation"/>
    <property type="evidence" value="ECO:0007669"/>
    <property type="project" value="UniProtKB-KW"/>
</dbReference>
<proteinExistence type="inferred from homology"/>
<dbReference type="Gene3D" id="3.40.50.150">
    <property type="entry name" value="Vaccinia Virus protein VP39"/>
    <property type="match status" value="1"/>
</dbReference>
<dbReference type="RefSeq" id="WP_285097908.1">
    <property type="nucleotide sequence ID" value="NZ_JARTOI010000001.1"/>
</dbReference>